<comment type="caution">
    <text evidence="5">The sequence shown here is derived from an EMBL/GenBank/DDBJ whole genome shotgun (WGS) entry which is preliminary data.</text>
</comment>
<evidence type="ECO:0000313" key="5">
    <source>
        <dbReference type="EMBL" id="MBT0665586.1"/>
    </source>
</evidence>
<dbReference type="Pfam" id="PF00563">
    <property type="entry name" value="EAL"/>
    <property type="match status" value="1"/>
</dbReference>
<dbReference type="SUPFAM" id="SSF55785">
    <property type="entry name" value="PYP-like sensor domain (PAS domain)"/>
    <property type="match status" value="1"/>
</dbReference>
<dbReference type="AlphaFoldDB" id="A0AAW4LB33"/>
<dbReference type="FunFam" id="3.20.20.450:FF:000001">
    <property type="entry name" value="Cyclic di-GMP phosphodiesterase yahA"/>
    <property type="match status" value="1"/>
</dbReference>
<dbReference type="Pfam" id="PF00990">
    <property type="entry name" value="GGDEF"/>
    <property type="match status" value="1"/>
</dbReference>
<dbReference type="RefSeq" id="WP_214172360.1">
    <property type="nucleotide sequence ID" value="NZ_JAHCVJ010000006.1"/>
</dbReference>
<keyword evidence="2" id="KW-0472">Membrane</keyword>
<dbReference type="CDD" id="cd01949">
    <property type="entry name" value="GGDEF"/>
    <property type="match status" value="1"/>
</dbReference>
<dbReference type="InterPro" id="IPR029787">
    <property type="entry name" value="Nucleotide_cyclase"/>
</dbReference>
<evidence type="ECO:0000259" key="4">
    <source>
        <dbReference type="PROSITE" id="PS50887"/>
    </source>
</evidence>
<evidence type="ECO:0000313" key="6">
    <source>
        <dbReference type="Proteomes" id="UP000811899"/>
    </source>
</evidence>
<dbReference type="Gene3D" id="3.30.450.20">
    <property type="entry name" value="PAS domain"/>
    <property type="match status" value="1"/>
</dbReference>
<accession>A0AAW4LB33</accession>
<dbReference type="FunFam" id="3.30.70.270:FF:000001">
    <property type="entry name" value="Diguanylate cyclase domain protein"/>
    <property type="match status" value="1"/>
</dbReference>
<evidence type="ECO:0000259" key="3">
    <source>
        <dbReference type="PROSITE" id="PS50883"/>
    </source>
</evidence>
<proteinExistence type="predicted"/>
<dbReference type="Proteomes" id="UP000811899">
    <property type="component" value="Unassembled WGS sequence"/>
</dbReference>
<dbReference type="GO" id="GO:0071732">
    <property type="term" value="P:cellular response to nitric oxide"/>
    <property type="evidence" value="ECO:0007669"/>
    <property type="project" value="UniProtKB-ARBA"/>
</dbReference>
<protein>
    <submittedName>
        <fullName evidence="5">EAL domain-containing protein</fullName>
    </submittedName>
</protein>
<dbReference type="NCBIfam" id="TIGR00254">
    <property type="entry name" value="GGDEF"/>
    <property type="match status" value="1"/>
</dbReference>
<dbReference type="PANTHER" id="PTHR44757">
    <property type="entry name" value="DIGUANYLATE CYCLASE DGCP"/>
    <property type="match status" value="1"/>
</dbReference>
<feature type="domain" description="GGDEF" evidence="4">
    <location>
        <begin position="331"/>
        <end position="464"/>
    </location>
</feature>
<feature type="transmembrane region" description="Helical" evidence="2">
    <location>
        <begin position="135"/>
        <end position="157"/>
    </location>
</feature>
<dbReference type="GO" id="GO:0071111">
    <property type="term" value="F:cyclic-guanylate-specific phosphodiesterase activity"/>
    <property type="evidence" value="ECO:0007669"/>
    <property type="project" value="UniProtKB-EC"/>
</dbReference>
<dbReference type="SUPFAM" id="SSF141868">
    <property type="entry name" value="EAL domain-like"/>
    <property type="match status" value="1"/>
</dbReference>
<dbReference type="CDD" id="cd01948">
    <property type="entry name" value="EAL"/>
    <property type="match status" value="1"/>
</dbReference>
<dbReference type="InterPro" id="IPR035965">
    <property type="entry name" value="PAS-like_dom_sf"/>
</dbReference>
<gene>
    <name evidence="5" type="ORF">KI809_14855</name>
</gene>
<dbReference type="SMART" id="SM00267">
    <property type="entry name" value="GGDEF"/>
    <property type="match status" value="1"/>
</dbReference>
<organism evidence="5 6">
    <name type="scientific">Geoanaerobacter pelophilus</name>
    <dbReference type="NCBI Taxonomy" id="60036"/>
    <lineage>
        <taxon>Bacteria</taxon>
        <taxon>Pseudomonadati</taxon>
        <taxon>Thermodesulfobacteriota</taxon>
        <taxon>Desulfuromonadia</taxon>
        <taxon>Geobacterales</taxon>
        <taxon>Geobacteraceae</taxon>
        <taxon>Geoanaerobacter</taxon>
    </lineage>
</organism>
<dbReference type="Gene3D" id="3.20.20.450">
    <property type="entry name" value="EAL domain"/>
    <property type="match status" value="1"/>
</dbReference>
<feature type="transmembrane region" description="Helical" evidence="2">
    <location>
        <begin position="12"/>
        <end position="34"/>
    </location>
</feature>
<evidence type="ECO:0000256" key="1">
    <source>
        <dbReference type="ARBA" id="ARBA00051114"/>
    </source>
</evidence>
<dbReference type="InterPro" id="IPR001633">
    <property type="entry name" value="EAL_dom"/>
</dbReference>
<dbReference type="InterPro" id="IPR000160">
    <property type="entry name" value="GGDEF_dom"/>
</dbReference>
<dbReference type="SUPFAM" id="SSF55073">
    <property type="entry name" value="Nucleotide cyclase"/>
    <property type="match status" value="1"/>
</dbReference>
<keyword evidence="2" id="KW-0812">Transmembrane</keyword>
<dbReference type="PANTHER" id="PTHR44757:SF2">
    <property type="entry name" value="BIOFILM ARCHITECTURE MAINTENANCE PROTEIN MBAA"/>
    <property type="match status" value="1"/>
</dbReference>
<dbReference type="InterPro" id="IPR035919">
    <property type="entry name" value="EAL_sf"/>
</dbReference>
<feature type="domain" description="EAL" evidence="3">
    <location>
        <begin position="473"/>
        <end position="726"/>
    </location>
</feature>
<dbReference type="SMART" id="SM00052">
    <property type="entry name" value="EAL"/>
    <property type="match status" value="1"/>
</dbReference>
<dbReference type="Gene3D" id="3.30.70.270">
    <property type="match status" value="1"/>
</dbReference>
<name>A0AAW4LB33_9BACT</name>
<comment type="catalytic activity">
    <reaction evidence="1">
        <text>3',3'-c-di-GMP + H2O = 5'-phosphoguanylyl(3'-&gt;5')guanosine + H(+)</text>
        <dbReference type="Rhea" id="RHEA:24902"/>
        <dbReference type="ChEBI" id="CHEBI:15377"/>
        <dbReference type="ChEBI" id="CHEBI:15378"/>
        <dbReference type="ChEBI" id="CHEBI:58754"/>
        <dbReference type="ChEBI" id="CHEBI:58805"/>
        <dbReference type="EC" id="3.1.4.52"/>
    </reaction>
    <physiologicalReaction direction="left-to-right" evidence="1">
        <dbReference type="Rhea" id="RHEA:24903"/>
    </physiologicalReaction>
</comment>
<evidence type="ECO:0000256" key="2">
    <source>
        <dbReference type="SAM" id="Phobius"/>
    </source>
</evidence>
<reference evidence="5 6" key="1">
    <citation type="submission" date="2021-05" db="EMBL/GenBank/DDBJ databases">
        <title>The draft genome of Geobacter pelophilus DSM 12255.</title>
        <authorList>
            <person name="Xu Z."/>
            <person name="Masuda Y."/>
            <person name="Itoh H."/>
            <person name="Senoo K."/>
        </authorList>
    </citation>
    <scope>NUCLEOTIDE SEQUENCE [LARGE SCALE GENOMIC DNA]</scope>
    <source>
        <strain evidence="5 6">DSM 12255</strain>
    </source>
</reference>
<dbReference type="InterPro" id="IPR043128">
    <property type="entry name" value="Rev_trsase/Diguanyl_cyclase"/>
</dbReference>
<dbReference type="PROSITE" id="PS50883">
    <property type="entry name" value="EAL"/>
    <property type="match status" value="1"/>
</dbReference>
<dbReference type="EMBL" id="JAHCVJ010000006">
    <property type="protein sequence ID" value="MBT0665586.1"/>
    <property type="molecule type" value="Genomic_DNA"/>
</dbReference>
<dbReference type="PROSITE" id="PS50887">
    <property type="entry name" value="GGDEF"/>
    <property type="match status" value="1"/>
</dbReference>
<dbReference type="InterPro" id="IPR052155">
    <property type="entry name" value="Biofilm_reg_signaling"/>
</dbReference>
<sequence length="726" mass="80628">MKGDARSIVRVTSIIAGIFAAFVAIVIPLGHFTISYQFLMGSLDAQADLSSRNINSIVHDSPNMWQFEQIRLIEMLERRPLGNIPEQRRIIDTSGTIVAESADRLTPPVVAKSHNIYDAGRVVARVEICRSLYPILSQTVMLAFASIALSIIVFIALRTIPLRAVRKAYASMEESEARYRSLYESMNEGVALHRIATGPGGEATFTVIDMNAAAELILNIDRNSTVGSDGAKVFGAAIKDHLPDILSAAKSSGTISFEYPMESISRVLSIAIFFPSPGAFATLIEDVTDKKRSEEQIKRLAYYDILTGLPNRQLLQDRLDQALARATREGGKVALMFIDLDRFKFINDTLGHAYGDLLLVQVSLRLRDCLRSSDTIARLGGDEFVILLSYMGEELNAAHVAQHLLEQAALPFDLGTRQVSTSISIGIAIFPTDGLDGQALLSSADMAMYAAKERGRNMYNFFSQEMNVKAHERMELETSLRAALERDEFFVEFQPIVTARTCKVVAAEALVRWNHPEQGRIMPDSFIPLAEETNLIVTLGDWVLRTVCRKMKQWADSGVPPLRVSVNVSGMQFRQANFVDDVAKIIGETGVDPRLLELELTETSLMEHADATVKSLFRLKELEVGIALDDFGSGYSSLTYLKNFPIDRVKIDRSFIKDVCETPDDKAIVEAIIALAMSLNLYIIAEGVETPEQVAFLQARNCDEIQGFHFYRPLSEEKLLELLKSL</sequence>
<keyword evidence="2" id="KW-1133">Transmembrane helix</keyword>
<keyword evidence="6" id="KW-1185">Reference proteome</keyword>